<dbReference type="PANTHER" id="PTHR33136">
    <property type="entry name" value="RAPID ALKALINIZATION FACTOR-LIKE"/>
    <property type="match status" value="1"/>
</dbReference>
<keyword evidence="3 5" id="KW-0732">Signal</keyword>
<evidence type="ECO:0000256" key="4">
    <source>
        <dbReference type="ARBA" id="ARBA00023157"/>
    </source>
</evidence>
<proteinExistence type="inferred from homology"/>
<dbReference type="AlphaFoldDB" id="A0A804JDX6"/>
<reference evidence="6" key="1">
    <citation type="submission" date="2021-03" db="EMBL/GenBank/DDBJ databases">
        <authorList>
            <consortium name="Genoscope - CEA"/>
            <person name="William W."/>
        </authorList>
    </citation>
    <scope>NUCLEOTIDE SEQUENCE</scope>
    <source>
        <strain evidence="6">Doubled-haploid Pahang</strain>
    </source>
</reference>
<dbReference type="GO" id="GO:0005179">
    <property type="term" value="F:hormone activity"/>
    <property type="evidence" value="ECO:0007669"/>
    <property type="project" value="UniProtKB-KW"/>
</dbReference>
<keyword evidence="2" id="KW-0372">Hormone</keyword>
<reference evidence="7" key="2">
    <citation type="submission" date="2021-05" db="UniProtKB">
        <authorList>
            <consortium name="EnsemblPlants"/>
        </authorList>
    </citation>
    <scope>IDENTIFICATION</scope>
    <source>
        <strain evidence="7">subsp. malaccensis</strain>
    </source>
</reference>
<evidence type="ECO:0000256" key="5">
    <source>
        <dbReference type="SAM" id="SignalP"/>
    </source>
</evidence>
<evidence type="ECO:0000313" key="8">
    <source>
        <dbReference type="Proteomes" id="UP000012960"/>
    </source>
</evidence>
<dbReference type="OMA" id="QANAYNR"/>
<dbReference type="InParanoid" id="A0A804JDX6"/>
<organism evidence="7 8">
    <name type="scientific">Musa acuminata subsp. malaccensis</name>
    <name type="common">Wild banana</name>
    <name type="synonym">Musa malaccensis</name>
    <dbReference type="NCBI Taxonomy" id="214687"/>
    <lineage>
        <taxon>Eukaryota</taxon>
        <taxon>Viridiplantae</taxon>
        <taxon>Streptophyta</taxon>
        <taxon>Embryophyta</taxon>
        <taxon>Tracheophyta</taxon>
        <taxon>Spermatophyta</taxon>
        <taxon>Magnoliopsida</taxon>
        <taxon>Liliopsida</taxon>
        <taxon>Zingiberales</taxon>
        <taxon>Musaceae</taxon>
        <taxon>Musa</taxon>
    </lineage>
</organism>
<evidence type="ECO:0000256" key="1">
    <source>
        <dbReference type="ARBA" id="ARBA00009178"/>
    </source>
</evidence>
<sequence length="124" mass="13498">MKHELSLLILLPSLLFLVASSSPHLIHGVEFQPTVVAGCNGTIAECHAATTELLMDSEIHRRFLQTKNTITYPALNADKVSCSGVGKPYTTNCIKPRSPNRPSRGCTPIYGCRRPQSSPVSTLH</sequence>
<keyword evidence="8" id="KW-1185">Reference proteome</keyword>
<dbReference type="InterPro" id="IPR008801">
    <property type="entry name" value="RALF"/>
</dbReference>
<feature type="signal peptide" evidence="5">
    <location>
        <begin position="1"/>
        <end position="28"/>
    </location>
</feature>
<accession>A0A804JDX6</accession>
<evidence type="ECO:0000256" key="2">
    <source>
        <dbReference type="ARBA" id="ARBA00022702"/>
    </source>
</evidence>
<evidence type="ECO:0000313" key="7">
    <source>
        <dbReference type="EnsemblPlants" id="Ma06_p08150.1"/>
    </source>
</evidence>
<dbReference type="OrthoDB" id="1921542at2759"/>
<name>A0A804JDX6_MUSAM</name>
<dbReference type="EMBL" id="HG996471">
    <property type="protein sequence ID" value="CAG1845632.1"/>
    <property type="molecule type" value="Genomic_DNA"/>
</dbReference>
<evidence type="ECO:0000313" key="6">
    <source>
        <dbReference type="EMBL" id="CAG1845632.1"/>
    </source>
</evidence>
<keyword evidence="4" id="KW-1015">Disulfide bond</keyword>
<dbReference type="PANTHER" id="PTHR33136:SF6">
    <property type="entry name" value="PROTEIN RALF-LIKE 34"/>
    <property type="match status" value="1"/>
</dbReference>
<comment type="similarity">
    <text evidence="1">Belongs to the plant rapid alkalinization factor (RALF) family.</text>
</comment>
<dbReference type="Gramene" id="Ma06_t08150.1">
    <property type="protein sequence ID" value="Ma06_p08150.1"/>
    <property type="gene ID" value="Ma06_g08150"/>
</dbReference>
<protein>
    <submittedName>
        <fullName evidence="6">(wild Malaysian banana) hypothetical protein</fullName>
    </submittedName>
</protein>
<dbReference type="EnsemblPlants" id="Ma06_t08150.1">
    <property type="protein sequence ID" value="Ma06_p08150.1"/>
    <property type="gene ID" value="Ma06_g08150"/>
</dbReference>
<feature type="chain" id="PRO_5036407800" evidence="5">
    <location>
        <begin position="29"/>
        <end position="124"/>
    </location>
</feature>
<gene>
    <name evidence="6" type="ORF">GSMUA_154270.1</name>
</gene>
<dbReference type="Proteomes" id="UP000012960">
    <property type="component" value="Unplaced"/>
</dbReference>
<evidence type="ECO:0000256" key="3">
    <source>
        <dbReference type="ARBA" id="ARBA00022729"/>
    </source>
</evidence>
<dbReference type="Pfam" id="PF05498">
    <property type="entry name" value="RALF"/>
    <property type="match status" value="1"/>
</dbReference>